<dbReference type="PANTHER" id="PTHR21266:SF60">
    <property type="entry name" value="3-KETOSTEROID-9-ALPHA-MONOOXYGENASE, OXYGENASE COMPONENT"/>
    <property type="match status" value="1"/>
</dbReference>
<sequence>MKSVSHPQTFNNPERFIEGWYWAIPSHQLKLGQIKPVNLQGRELAIARLADGKAVAFDAYCPHMGAHLAEGKVDGDGIRCFFHNWKFDTCGNCTDVPSLGKSLPVQIKTWPTEEKYGMVWVWTGETITHPIPCPPELENITIDSSFGNHFLKNCHPNVVMINAIDAHHFNTVHNFPIDIVFKREVISTHAIKFSNTTRGGDDSWFIKLIRPFYKNEGTYSMCYWYGSNGTVTLGPDFLHFYILFALRLTKEGKTEGQTILVTKKRPGIWGWLFNRVVLWLTERVGNYFGKGDTQVFQTIKFDFKTPTKADKAVVDFIDHVEGQKALFWGSWEPVTPATQLSLEKHLASVAEL</sequence>
<proteinExistence type="predicted"/>
<keyword evidence="7" id="KW-0223">Dioxygenase</keyword>
<dbReference type="EMBL" id="DSPX01000095">
    <property type="protein sequence ID" value="HGG00867.1"/>
    <property type="molecule type" value="Genomic_DNA"/>
</dbReference>
<accession>A0A7C3ZWZ1</accession>
<dbReference type="InterPro" id="IPR050584">
    <property type="entry name" value="Cholesterol_7-desaturase"/>
</dbReference>
<gene>
    <name evidence="7" type="ORF">ENR15_09510</name>
</gene>
<keyword evidence="2" id="KW-0479">Metal-binding</keyword>
<dbReference type="GO" id="GO:0016705">
    <property type="term" value="F:oxidoreductase activity, acting on paired donors, with incorporation or reduction of molecular oxygen"/>
    <property type="evidence" value="ECO:0007669"/>
    <property type="project" value="UniProtKB-ARBA"/>
</dbReference>
<comment type="caution">
    <text evidence="7">The sequence shown here is derived from an EMBL/GenBank/DDBJ whole genome shotgun (WGS) entry which is preliminary data.</text>
</comment>
<dbReference type="SUPFAM" id="SSF50022">
    <property type="entry name" value="ISP domain"/>
    <property type="match status" value="1"/>
</dbReference>
<protein>
    <submittedName>
        <fullName evidence="7">Aromatic ring-hydroxylating dioxygenase subunit alpha</fullName>
    </submittedName>
</protein>
<evidence type="ECO:0000256" key="5">
    <source>
        <dbReference type="ARBA" id="ARBA00023014"/>
    </source>
</evidence>
<dbReference type="GO" id="GO:0004497">
    <property type="term" value="F:monooxygenase activity"/>
    <property type="evidence" value="ECO:0007669"/>
    <property type="project" value="UniProtKB-ARBA"/>
</dbReference>
<dbReference type="GO" id="GO:0046872">
    <property type="term" value="F:metal ion binding"/>
    <property type="evidence" value="ECO:0007669"/>
    <property type="project" value="UniProtKB-KW"/>
</dbReference>
<dbReference type="Pfam" id="PF00355">
    <property type="entry name" value="Rieske"/>
    <property type="match status" value="1"/>
</dbReference>
<evidence type="ECO:0000256" key="4">
    <source>
        <dbReference type="ARBA" id="ARBA00023004"/>
    </source>
</evidence>
<keyword evidence="5" id="KW-0411">Iron-sulfur</keyword>
<evidence type="ECO:0000259" key="6">
    <source>
        <dbReference type="PROSITE" id="PS51296"/>
    </source>
</evidence>
<dbReference type="PROSITE" id="PS51296">
    <property type="entry name" value="RIESKE"/>
    <property type="match status" value="1"/>
</dbReference>
<dbReference type="InterPro" id="IPR036922">
    <property type="entry name" value="Rieske_2Fe-2S_sf"/>
</dbReference>
<dbReference type="GO" id="GO:0051213">
    <property type="term" value="F:dioxygenase activity"/>
    <property type="evidence" value="ECO:0007669"/>
    <property type="project" value="UniProtKB-KW"/>
</dbReference>
<evidence type="ECO:0000313" key="7">
    <source>
        <dbReference type="EMBL" id="HGG00867.1"/>
    </source>
</evidence>
<keyword evidence="3" id="KW-0560">Oxidoreductase</keyword>
<name>A0A7C3ZWZ1_9CYAN</name>
<dbReference type="GO" id="GO:0051537">
    <property type="term" value="F:2 iron, 2 sulfur cluster binding"/>
    <property type="evidence" value="ECO:0007669"/>
    <property type="project" value="UniProtKB-KW"/>
</dbReference>
<reference evidence="7" key="1">
    <citation type="journal article" date="2020" name="mSystems">
        <title>Genome- and Community-Level Interaction Insights into Carbon Utilization and Element Cycling Functions of Hydrothermarchaeota in Hydrothermal Sediment.</title>
        <authorList>
            <person name="Zhou Z."/>
            <person name="Liu Y."/>
            <person name="Xu W."/>
            <person name="Pan J."/>
            <person name="Luo Z.H."/>
            <person name="Li M."/>
        </authorList>
    </citation>
    <scope>NUCLEOTIDE SEQUENCE [LARGE SCALE GENOMIC DNA]</scope>
    <source>
        <strain evidence="7">SpSt-374</strain>
    </source>
</reference>
<organism evidence="7">
    <name type="scientific">Planktothricoides sp. SpSt-374</name>
    <dbReference type="NCBI Taxonomy" id="2282167"/>
    <lineage>
        <taxon>Bacteria</taxon>
        <taxon>Bacillati</taxon>
        <taxon>Cyanobacteriota</taxon>
        <taxon>Cyanophyceae</taxon>
        <taxon>Oscillatoriophycideae</taxon>
        <taxon>Oscillatoriales</taxon>
        <taxon>Oscillatoriaceae</taxon>
        <taxon>Planktothricoides</taxon>
    </lineage>
</organism>
<dbReference type="InterPro" id="IPR017941">
    <property type="entry name" value="Rieske_2Fe-2S"/>
</dbReference>
<dbReference type="CDD" id="cd03469">
    <property type="entry name" value="Rieske_RO_Alpha_N"/>
    <property type="match status" value="1"/>
</dbReference>
<evidence type="ECO:0000256" key="2">
    <source>
        <dbReference type="ARBA" id="ARBA00022723"/>
    </source>
</evidence>
<dbReference type="AlphaFoldDB" id="A0A7C3ZWZ1"/>
<feature type="domain" description="Rieske" evidence="6">
    <location>
        <begin position="20"/>
        <end position="121"/>
    </location>
</feature>
<keyword evidence="1" id="KW-0001">2Fe-2S</keyword>
<evidence type="ECO:0000256" key="3">
    <source>
        <dbReference type="ARBA" id="ARBA00023002"/>
    </source>
</evidence>
<dbReference type="PANTHER" id="PTHR21266">
    <property type="entry name" value="IRON-SULFUR DOMAIN CONTAINING PROTEIN"/>
    <property type="match status" value="1"/>
</dbReference>
<keyword evidence="4" id="KW-0408">Iron</keyword>
<dbReference type="Gene3D" id="2.102.10.10">
    <property type="entry name" value="Rieske [2Fe-2S] iron-sulphur domain"/>
    <property type="match status" value="1"/>
</dbReference>
<evidence type="ECO:0000256" key="1">
    <source>
        <dbReference type="ARBA" id="ARBA00022714"/>
    </source>
</evidence>